<sequence>MSTNKQNRSLDAKADNKLLKALKGKRTVVTKSEAKRIQQSVTKRNLAGNKIGNTIAKSTNKLVFKNGKKAIKN</sequence>
<gene>
    <name evidence="1" type="ORF">M0813_09796</name>
</gene>
<proteinExistence type="predicted"/>
<evidence type="ECO:0000313" key="2">
    <source>
        <dbReference type="Proteomes" id="UP001150062"/>
    </source>
</evidence>
<protein>
    <submittedName>
        <fullName evidence="1">Uncharacterized protein</fullName>
    </submittedName>
</protein>
<reference evidence="1" key="1">
    <citation type="submission" date="2022-08" db="EMBL/GenBank/DDBJ databases">
        <title>Novel sulfate-reducing endosymbionts in the free-living metamonad Anaeramoeba.</title>
        <authorList>
            <person name="Jerlstrom-Hultqvist J."/>
            <person name="Cepicka I."/>
            <person name="Gallot-Lavallee L."/>
            <person name="Salas-Leiva D."/>
            <person name="Curtis B.A."/>
            <person name="Zahonova K."/>
            <person name="Pipaliya S."/>
            <person name="Dacks J."/>
            <person name="Roger A.J."/>
        </authorList>
    </citation>
    <scope>NUCLEOTIDE SEQUENCE</scope>
    <source>
        <strain evidence="1">Schooner1</strain>
    </source>
</reference>
<keyword evidence="2" id="KW-1185">Reference proteome</keyword>
<comment type="caution">
    <text evidence="1">The sequence shown here is derived from an EMBL/GenBank/DDBJ whole genome shotgun (WGS) entry which is preliminary data.</text>
</comment>
<accession>A0ABQ8X4R8</accession>
<dbReference type="EMBL" id="JAOAOG010000334">
    <property type="protein sequence ID" value="KAJ6227557.1"/>
    <property type="molecule type" value="Genomic_DNA"/>
</dbReference>
<name>A0ABQ8X4R8_9EUKA</name>
<evidence type="ECO:0000313" key="1">
    <source>
        <dbReference type="EMBL" id="KAJ6227557.1"/>
    </source>
</evidence>
<organism evidence="1 2">
    <name type="scientific">Anaeramoeba flamelloides</name>
    <dbReference type="NCBI Taxonomy" id="1746091"/>
    <lineage>
        <taxon>Eukaryota</taxon>
        <taxon>Metamonada</taxon>
        <taxon>Anaeramoebidae</taxon>
        <taxon>Anaeramoeba</taxon>
    </lineage>
</organism>
<dbReference type="Proteomes" id="UP001150062">
    <property type="component" value="Unassembled WGS sequence"/>
</dbReference>